<dbReference type="SUPFAM" id="SSF47060">
    <property type="entry name" value="S15/NS1 RNA-binding domain"/>
    <property type="match status" value="1"/>
</dbReference>
<evidence type="ECO:0000256" key="3">
    <source>
        <dbReference type="ARBA" id="ARBA00023274"/>
    </source>
</evidence>
<feature type="compositionally biased region" description="Basic and acidic residues" evidence="6">
    <location>
        <begin position="89"/>
        <end position="102"/>
    </location>
</feature>
<dbReference type="InterPro" id="IPR005290">
    <property type="entry name" value="Ribosomal_uS15_bac-type"/>
</dbReference>
<evidence type="ECO:0000256" key="2">
    <source>
        <dbReference type="ARBA" id="ARBA00022980"/>
    </source>
</evidence>
<feature type="compositionally biased region" description="Low complexity" evidence="6">
    <location>
        <begin position="23"/>
        <end position="67"/>
    </location>
</feature>
<accession>A0AAW1WG71</accession>
<dbReference type="PANTHER" id="PTHR47546:SF3">
    <property type="entry name" value="30S RIBOSOMAL PROTEIN S15, CHLOROPLASTIC"/>
    <property type="match status" value="1"/>
</dbReference>
<comment type="similarity">
    <text evidence="1">Belongs to the universal ribosomal protein uS15 family.</text>
</comment>
<keyword evidence="8" id="KW-1185">Reference proteome</keyword>
<dbReference type="PANTHER" id="PTHR47546">
    <property type="entry name" value="S15/NS1, RNA-BINDING PROTEIN"/>
    <property type="match status" value="1"/>
</dbReference>
<dbReference type="GO" id="GO:0006412">
    <property type="term" value="P:translation"/>
    <property type="evidence" value="ECO:0007669"/>
    <property type="project" value="InterPro"/>
</dbReference>
<dbReference type="GO" id="GO:0005840">
    <property type="term" value="C:ribosome"/>
    <property type="evidence" value="ECO:0007669"/>
    <property type="project" value="UniProtKB-KW"/>
</dbReference>
<dbReference type="Proteomes" id="UP001457282">
    <property type="component" value="Unassembled WGS sequence"/>
</dbReference>
<evidence type="ECO:0000256" key="6">
    <source>
        <dbReference type="SAM" id="MobiDB-lite"/>
    </source>
</evidence>
<keyword evidence="3" id="KW-0687">Ribonucleoprotein</keyword>
<proteinExistence type="inferred from homology"/>
<dbReference type="GO" id="GO:0003735">
    <property type="term" value="F:structural constituent of ribosome"/>
    <property type="evidence" value="ECO:0007669"/>
    <property type="project" value="InterPro"/>
</dbReference>
<feature type="compositionally biased region" description="Polar residues" evidence="6">
    <location>
        <begin position="107"/>
        <end position="130"/>
    </location>
</feature>
<dbReference type="Gene3D" id="1.10.287.10">
    <property type="entry name" value="S15/NS1, RNA-binding"/>
    <property type="match status" value="1"/>
</dbReference>
<dbReference type="CDD" id="cd00353">
    <property type="entry name" value="Ribosomal_S15p_S13e"/>
    <property type="match status" value="1"/>
</dbReference>
<feature type="compositionally biased region" description="Polar residues" evidence="6">
    <location>
        <begin position="68"/>
        <end position="82"/>
    </location>
</feature>
<comment type="caution">
    <text evidence="7">The sequence shown here is derived from an EMBL/GenBank/DDBJ whole genome shotgun (WGS) entry which is preliminary data.</text>
</comment>
<dbReference type="HAMAP" id="MF_01343_B">
    <property type="entry name" value="Ribosomal_uS15_B"/>
    <property type="match status" value="1"/>
</dbReference>
<organism evidence="7 8">
    <name type="scientific">Rubus argutus</name>
    <name type="common">Southern blackberry</name>
    <dbReference type="NCBI Taxonomy" id="59490"/>
    <lineage>
        <taxon>Eukaryota</taxon>
        <taxon>Viridiplantae</taxon>
        <taxon>Streptophyta</taxon>
        <taxon>Embryophyta</taxon>
        <taxon>Tracheophyta</taxon>
        <taxon>Spermatophyta</taxon>
        <taxon>Magnoliopsida</taxon>
        <taxon>eudicotyledons</taxon>
        <taxon>Gunneridae</taxon>
        <taxon>Pentapetalae</taxon>
        <taxon>rosids</taxon>
        <taxon>fabids</taxon>
        <taxon>Rosales</taxon>
        <taxon>Rosaceae</taxon>
        <taxon>Rosoideae</taxon>
        <taxon>Rosoideae incertae sedis</taxon>
        <taxon>Rubus</taxon>
    </lineage>
</organism>
<gene>
    <name evidence="7" type="ORF">M0R45_031441</name>
</gene>
<dbReference type="AlphaFoldDB" id="A0AAW1WG71"/>
<dbReference type="GO" id="GO:0005737">
    <property type="term" value="C:cytoplasm"/>
    <property type="evidence" value="ECO:0007669"/>
    <property type="project" value="UniProtKB-ARBA"/>
</dbReference>
<evidence type="ECO:0000256" key="1">
    <source>
        <dbReference type="ARBA" id="ARBA00008434"/>
    </source>
</evidence>
<reference evidence="7 8" key="1">
    <citation type="journal article" date="2023" name="G3 (Bethesda)">
        <title>A chromosome-length genome assembly and annotation of blackberry (Rubus argutus, cv. 'Hillquist').</title>
        <authorList>
            <person name="Bruna T."/>
            <person name="Aryal R."/>
            <person name="Dudchenko O."/>
            <person name="Sargent D.J."/>
            <person name="Mead D."/>
            <person name="Buti M."/>
            <person name="Cavallini A."/>
            <person name="Hytonen T."/>
            <person name="Andres J."/>
            <person name="Pham M."/>
            <person name="Weisz D."/>
            <person name="Mascagni F."/>
            <person name="Usai G."/>
            <person name="Natali L."/>
            <person name="Bassil N."/>
            <person name="Fernandez G.E."/>
            <person name="Lomsadze A."/>
            <person name="Armour M."/>
            <person name="Olukolu B."/>
            <person name="Poorten T."/>
            <person name="Britton C."/>
            <person name="Davik J."/>
            <person name="Ashrafi H."/>
            <person name="Aiden E.L."/>
            <person name="Borodovsky M."/>
            <person name="Worthington M."/>
        </authorList>
    </citation>
    <scope>NUCLEOTIDE SEQUENCE [LARGE SCALE GENOMIC DNA]</scope>
    <source>
        <strain evidence="7">PI 553951</strain>
    </source>
</reference>
<evidence type="ECO:0000313" key="7">
    <source>
        <dbReference type="EMBL" id="KAK9923005.1"/>
    </source>
</evidence>
<dbReference type="GO" id="GO:1990904">
    <property type="term" value="C:ribonucleoprotein complex"/>
    <property type="evidence" value="ECO:0007669"/>
    <property type="project" value="UniProtKB-KW"/>
</dbReference>
<dbReference type="EMBL" id="JBEDUW010000006">
    <property type="protein sequence ID" value="KAK9923005.1"/>
    <property type="molecule type" value="Genomic_DNA"/>
</dbReference>
<dbReference type="InterPro" id="IPR009068">
    <property type="entry name" value="uS15_NS1_RNA-bd_sf"/>
</dbReference>
<dbReference type="NCBIfam" id="TIGR00952">
    <property type="entry name" value="S15_bact"/>
    <property type="match status" value="1"/>
</dbReference>
<dbReference type="InterPro" id="IPR000589">
    <property type="entry name" value="Ribosomal_uS15"/>
</dbReference>
<protein>
    <recommendedName>
        <fullName evidence="4">Small ribosomal subunit protein uS15c</fullName>
    </recommendedName>
    <alternativeName>
        <fullName evidence="5">30S ribosomal protein S15, chloroplastic</fullName>
    </alternativeName>
</protein>
<evidence type="ECO:0000256" key="5">
    <source>
        <dbReference type="ARBA" id="ARBA00035484"/>
    </source>
</evidence>
<name>A0AAW1WG71_RUBAR</name>
<sequence length="434" mass="49262">MALQLRTKHRTLTNPFLVHLFSTSSSDPSDSSDPTEPNPQSHSSSVSDYFSDVKASLKQQSPQQQQSRPIAQNPSFFNTAHSRPSKAASLEEIRKNLSEFRRRSVGPNPTESNSAPWQRSSTAPNPSQQQHISFQDLFNKGVKSGAIEFQTIRENLKLIKPNANEQNERKGDGLALSKFTKSLGTKANDVVGRPGALPRLFDKELDARNTEKALKTEFVRIYECKELGEKLKKLRPEAKVGSWFTLRELSERLIKLREMDHNETVPGLGSRIFGDVRTTLVSLAVSEEEGKRKKTSVQSINLLSDLGQTPDYMLKPPKEVLVEKYFHPDNMSSAEKLKVELGKVRDEFKMSESDCGSARVQVAQLTTKIKHLSAVLHKKDKHSLKGLQAMVQRRKKLLKYLRRTDWDSYCLVLAKLGLRDTPDYKQEYKKHYKN</sequence>
<evidence type="ECO:0000256" key="4">
    <source>
        <dbReference type="ARBA" id="ARBA00035250"/>
    </source>
</evidence>
<evidence type="ECO:0000313" key="8">
    <source>
        <dbReference type="Proteomes" id="UP001457282"/>
    </source>
</evidence>
<keyword evidence="2" id="KW-0689">Ribosomal protein</keyword>
<feature type="region of interest" description="Disordered" evidence="6">
    <location>
        <begin position="23"/>
        <end position="130"/>
    </location>
</feature>
<dbReference type="Pfam" id="PF00312">
    <property type="entry name" value="Ribosomal_S15"/>
    <property type="match status" value="1"/>
</dbReference>
<dbReference type="SMART" id="SM01387">
    <property type="entry name" value="Ribosomal_S15"/>
    <property type="match status" value="1"/>
</dbReference>